<sequence length="159" mass="18047">MAKPRASRGGGKFSVTILYLTPNSLGKSAFWIVWQCANLKILKKILKRSSPRIPSFMLPSLQLHIDMQAGRTRAQHWYELCKIPHYATNATYQEFHTPRYPVVWRTGRAAKNPMSLASTFALVRARLSDLSRIGPDNGDPYNTRWVVAYPVCPVQPSDM</sequence>
<protein>
    <submittedName>
        <fullName evidence="1">Uncharacterized protein</fullName>
    </submittedName>
</protein>
<accession>A0ACC0CYM3</accession>
<evidence type="ECO:0000313" key="1">
    <source>
        <dbReference type="EMBL" id="KAI6085400.1"/>
    </source>
</evidence>
<feature type="non-terminal residue" evidence="1">
    <location>
        <position position="159"/>
    </location>
</feature>
<organism evidence="1 2">
    <name type="scientific">Hypoxylon rubiginosum</name>
    <dbReference type="NCBI Taxonomy" id="110542"/>
    <lineage>
        <taxon>Eukaryota</taxon>
        <taxon>Fungi</taxon>
        <taxon>Dikarya</taxon>
        <taxon>Ascomycota</taxon>
        <taxon>Pezizomycotina</taxon>
        <taxon>Sordariomycetes</taxon>
        <taxon>Xylariomycetidae</taxon>
        <taxon>Xylariales</taxon>
        <taxon>Hypoxylaceae</taxon>
        <taxon>Hypoxylon</taxon>
    </lineage>
</organism>
<proteinExistence type="predicted"/>
<gene>
    <name evidence="1" type="ORF">F4821DRAFT_240530</name>
</gene>
<keyword evidence="2" id="KW-1185">Reference proteome</keyword>
<dbReference type="Proteomes" id="UP001497680">
    <property type="component" value="Unassembled WGS sequence"/>
</dbReference>
<comment type="caution">
    <text evidence="1">The sequence shown here is derived from an EMBL/GenBank/DDBJ whole genome shotgun (WGS) entry which is preliminary data.</text>
</comment>
<reference evidence="1 2" key="1">
    <citation type="journal article" date="2022" name="New Phytol.">
        <title>Ecological generalism drives hyperdiversity of secondary metabolite gene clusters in xylarialean endophytes.</title>
        <authorList>
            <person name="Franco M.E.E."/>
            <person name="Wisecaver J.H."/>
            <person name="Arnold A.E."/>
            <person name="Ju Y.M."/>
            <person name="Slot J.C."/>
            <person name="Ahrendt S."/>
            <person name="Moore L.P."/>
            <person name="Eastman K.E."/>
            <person name="Scott K."/>
            <person name="Konkel Z."/>
            <person name="Mondo S.J."/>
            <person name="Kuo A."/>
            <person name="Hayes R.D."/>
            <person name="Haridas S."/>
            <person name="Andreopoulos B."/>
            <person name="Riley R."/>
            <person name="LaButti K."/>
            <person name="Pangilinan J."/>
            <person name="Lipzen A."/>
            <person name="Amirebrahimi M."/>
            <person name="Yan J."/>
            <person name="Adam C."/>
            <person name="Keymanesh K."/>
            <person name="Ng V."/>
            <person name="Louie K."/>
            <person name="Northen T."/>
            <person name="Drula E."/>
            <person name="Henrissat B."/>
            <person name="Hsieh H.M."/>
            <person name="Youens-Clark K."/>
            <person name="Lutzoni F."/>
            <person name="Miadlikowska J."/>
            <person name="Eastwood D.C."/>
            <person name="Hamelin R.C."/>
            <person name="Grigoriev I.V."/>
            <person name="U'Ren J.M."/>
        </authorList>
    </citation>
    <scope>NUCLEOTIDE SEQUENCE [LARGE SCALE GENOMIC DNA]</scope>
    <source>
        <strain evidence="1 2">ER1909</strain>
    </source>
</reference>
<dbReference type="EMBL" id="MU394325">
    <property type="protein sequence ID" value="KAI6085400.1"/>
    <property type="molecule type" value="Genomic_DNA"/>
</dbReference>
<evidence type="ECO:0000313" key="2">
    <source>
        <dbReference type="Proteomes" id="UP001497680"/>
    </source>
</evidence>
<name>A0ACC0CYM3_9PEZI</name>